<dbReference type="GO" id="GO:0043856">
    <property type="term" value="F:anti-sigma factor antagonist activity"/>
    <property type="evidence" value="ECO:0007669"/>
    <property type="project" value="InterPro"/>
</dbReference>
<dbReference type="NCBIfam" id="TIGR00377">
    <property type="entry name" value="ant_ant_sig"/>
    <property type="match status" value="1"/>
</dbReference>
<evidence type="ECO:0000256" key="2">
    <source>
        <dbReference type="RuleBase" id="RU003749"/>
    </source>
</evidence>
<dbReference type="PANTHER" id="PTHR33495">
    <property type="entry name" value="ANTI-SIGMA FACTOR ANTAGONIST TM_1081-RELATED-RELATED"/>
    <property type="match status" value="1"/>
</dbReference>
<comment type="caution">
    <text evidence="4">The sequence shown here is derived from an EMBL/GenBank/DDBJ whole genome shotgun (WGS) entry which is preliminary data.</text>
</comment>
<dbReference type="RefSeq" id="WP_212990568.1">
    <property type="nucleotide sequence ID" value="NZ_BAABEA010000052.1"/>
</dbReference>
<dbReference type="EMBL" id="BOQL01000036">
    <property type="protein sequence ID" value="GIM71395.1"/>
    <property type="molecule type" value="Genomic_DNA"/>
</dbReference>
<dbReference type="Gene3D" id="3.30.750.24">
    <property type="entry name" value="STAS domain"/>
    <property type="match status" value="1"/>
</dbReference>
<dbReference type="SUPFAM" id="SSF52091">
    <property type="entry name" value="SpoIIaa-like"/>
    <property type="match status" value="1"/>
</dbReference>
<name>A0A919VQ04_9ACTN</name>
<feature type="domain" description="STAS" evidence="3">
    <location>
        <begin position="10"/>
        <end position="106"/>
    </location>
</feature>
<evidence type="ECO:0000259" key="3">
    <source>
        <dbReference type="PROSITE" id="PS50801"/>
    </source>
</evidence>
<keyword evidence="5" id="KW-1185">Reference proteome</keyword>
<dbReference type="InterPro" id="IPR003658">
    <property type="entry name" value="Anti-sigma_ant"/>
</dbReference>
<protein>
    <recommendedName>
        <fullName evidence="2">Anti-sigma factor antagonist</fullName>
    </recommendedName>
</protein>
<comment type="similarity">
    <text evidence="1 2">Belongs to the anti-sigma-factor antagonist family.</text>
</comment>
<proteinExistence type="inferred from homology"/>
<dbReference type="Pfam" id="PF01740">
    <property type="entry name" value="STAS"/>
    <property type="match status" value="1"/>
</dbReference>
<dbReference type="PANTHER" id="PTHR33495:SF13">
    <property type="entry name" value="ANTI-SIGMA-F FACTOR ANTAGONIST RSFB"/>
    <property type="match status" value="1"/>
</dbReference>
<dbReference type="PROSITE" id="PS50801">
    <property type="entry name" value="STAS"/>
    <property type="match status" value="1"/>
</dbReference>
<accession>A0A919VQ04</accession>
<dbReference type="Proteomes" id="UP000681340">
    <property type="component" value="Unassembled WGS sequence"/>
</dbReference>
<organism evidence="4 5">
    <name type="scientific">Actinoplanes auranticolor</name>
    <dbReference type="NCBI Taxonomy" id="47988"/>
    <lineage>
        <taxon>Bacteria</taxon>
        <taxon>Bacillati</taxon>
        <taxon>Actinomycetota</taxon>
        <taxon>Actinomycetes</taxon>
        <taxon>Micromonosporales</taxon>
        <taxon>Micromonosporaceae</taxon>
        <taxon>Actinoplanes</taxon>
    </lineage>
</organism>
<evidence type="ECO:0000256" key="1">
    <source>
        <dbReference type="ARBA" id="ARBA00009013"/>
    </source>
</evidence>
<reference evidence="4" key="1">
    <citation type="submission" date="2021-03" db="EMBL/GenBank/DDBJ databases">
        <title>Whole genome shotgun sequence of Actinoplanes auranticolor NBRC 12245.</title>
        <authorList>
            <person name="Komaki H."/>
            <person name="Tamura T."/>
        </authorList>
    </citation>
    <scope>NUCLEOTIDE SEQUENCE</scope>
    <source>
        <strain evidence="4">NBRC 12245</strain>
    </source>
</reference>
<evidence type="ECO:0000313" key="5">
    <source>
        <dbReference type="Proteomes" id="UP000681340"/>
    </source>
</evidence>
<dbReference type="AlphaFoldDB" id="A0A919VQ04"/>
<sequence>MRIDTHLVNDGVIRLAVSGELDLGTADLLTDAVGEVLTTARPAEVIIDLAGLSLCDSTGVDALLRARADAAAQAVQLTVINPRGIVRRVLDLTGTLDRLTGVPALL</sequence>
<dbReference type="InterPro" id="IPR036513">
    <property type="entry name" value="STAS_dom_sf"/>
</dbReference>
<gene>
    <name evidence="4" type="ORF">Aau02nite_45850</name>
</gene>
<dbReference type="CDD" id="cd07043">
    <property type="entry name" value="STAS_anti-anti-sigma_factors"/>
    <property type="match status" value="1"/>
</dbReference>
<dbReference type="InterPro" id="IPR002645">
    <property type="entry name" value="STAS_dom"/>
</dbReference>
<evidence type="ECO:0000313" key="4">
    <source>
        <dbReference type="EMBL" id="GIM71395.1"/>
    </source>
</evidence>